<evidence type="ECO:0000313" key="2">
    <source>
        <dbReference type="EMBL" id="AWG25233.1"/>
    </source>
</evidence>
<dbReference type="AlphaFoldDB" id="A0A2S1LN96"/>
<gene>
    <name evidence="2" type="ORF">FK004_08295</name>
</gene>
<evidence type="ECO:0008006" key="4">
    <source>
        <dbReference type="Google" id="ProtNLM"/>
    </source>
</evidence>
<keyword evidence="1" id="KW-1133">Transmembrane helix</keyword>
<evidence type="ECO:0000313" key="3">
    <source>
        <dbReference type="Proteomes" id="UP000244677"/>
    </source>
</evidence>
<dbReference type="InterPro" id="IPR007263">
    <property type="entry name" value="DCC1-like"/>
</dbReference>
<protein>
    <recommendedName>
        <fullName evidence="4">DUF393 domain-containing protein</fullName>
    </recommendedName>
</protein>
<dbReference type="RefSeq" id="WP_108736836.1">
    <property type="nucleotide sequence ID" value="NZ_CP020919.1"/>
</dbReference>
<feature type="transmembrane region" description="Helical" evidence="1">
    <location>
        <begin position="166"/>
        <end position="185"/>
    </location>
</feature>
<feature type="transmembrane region" description="Helical" evidence="1">
    <location>
        <begin position="221"/>
        <end position="239"/>
    </location>
</feature>
<dbReference type="KEGG" id="fki:FK004_08295"/>
<name>A0A2S1LN96_9FLAO</name>
<dbReference type="EMBL" id="CP020919">
    <property type="protein sequence ID" value="AWG25233.1"/>
    <property type="molecule type" value="Genomic_DNA"/>
</dbReference>
<feature type="transmembrane region" description="Helical" evidence="1">
    <location>
        <begin position="192"/>
        <end position="215"/>
    </location>
</feature>
<evidence type="ECO:0000256" key="1">
    <source>
        <dbReference type="SAM" id="Phobius"/>
    </source>
</evidence>
<dbReference type="OrthoDB" id="671850at2"/>
<keyword evidence="1" id="KW-0472">Membrane</keyword>
<proteinExistence type="predicted"/>
<dbReference type="GO" id="GO:0015035">
    <property type="term" value="F:protein-disulfide reductase activity"/>
    <property type="evidence" value="ECO:0007669"/>
    <property type="project" value="InterPro"/>
</dbReference>
<keyword evidence="3" id="KW-1185">Reference proteome</keyword>
<feature type="transmembrane region" description="Helical" evidence="1">
    <location>
        <begin position="251"/>
        <end position="271"/>
    </location>
</feature>
<accession>A0A2S1LN96</accession>
<dbReference type="Proteomes" id="UP000244677">
    <property type="component" value="Chromosome"/>
</dbReference>
<organism evidence="2 3">
    <name type="scientific">Flavobacterium kingsejongi</name>
    <dbReference type="NCBI Taxonomy" id="1678728"/>
    <lineage>
        <taxon>Bacteria</taxon>
        <taxon>Pseudomonadati</taxon>
        <taxon>Bacteroidota</taxon>
        <taxon>Flavobacteriia</taxon>
        <taxon>Flavobacteriales</taxon>
        <taxon>Flavobacteriaceae</taxon>
        <taxon>Flavobacterium</taxon>
    </lineage>
</organism>
<feature type="transmembrane region" description="Helical" evidence="1">
    <location>
        <begin position="137"/>
        <end position="154"/>
    </location>
</feature>
<keyword evidence="1" id="KW-0812">Transmembrane</keyword>
<dbReference type="Pfam" id="PF04134">
    <property type="entry name" value="DCC1-like"/>
    <property type="match status" value="1"/>
</dbReference>
<reference evidence="2 3" key="1">
    <citation type="submission" date="2017-04" db="EMBL/GenBank/DDBJ databases">
        <title>Complete genome sequence of Flavobacterium kingsejong AJ004.</title>
        <authorList>
            <person name="Lee P.C."/>
        </authorList>
    </citation>
    <scope>NUCLEOTIDE SEQUENCE [LARGE SCALE GENOMIC DNA]</scope>
    <source>
        <strain evidence="2 3">AJ004</strain>
    </source>
</reference>
<sequence>MKTLHNQILLYDEDCPLCKAYTSGFVQAGMLDHNGKKPFTAMSAEEQQFVDCNRAINEIALVDTENKTVRYGIDSLLHIIGYSFPLLQRIGNIKPIHYLLQKIYSFISYNRKVIIPGQATTEKTLQCIPAFNYKYRYFYILFAVLCTAVTLFSFSNNLTVLPKSNFGRELFLAFGQLCFQAIFLLKFDFKTITTYFGNLMTVSVMGSLLLLPLLLLHMLMIVPQSILLGWFGITVILMFTEHYRRIQLLGLPHYLCYTWIAYRIIALLIILNL</sequence>